<dbReference type="AlphaFoldDB" id="A0AAV7UCG6"/>
<accession>A0AAV7UCG6</accession>
<proteinExistence type="predicted"/>
<gene>
    <name evidence="2" type="ORF">NDU88_002873</name>
</gene>
<evidence type="ECO:0000256" key="1">
    <source>
        <dbReference type="SAM" id="MobiDB-lite"/>
    </source>
</evidence>
<feature type="compositionally biased region" description="Polar residues" evidence="1">
    <location>
        <begin position="54"/>
        <end position="64"/>
    </location>
</feature>
<dbReference type="Proteomes" id="UP001066276">
    <property type="component" value="Chromosome 3_1"/>
</dbReference>
<comment type="caution">
    <text evidence="2">The sequence shown here is derived from an EMBL/GenBank/DDBJ whole genome shotgun (WGS) entry which is preliminary data.</text>
</comment>
<dbReference type="EMBL" id="JANPWB010000005">
    <property type="protein sequence ID" value="KAJ1186089.1"/>
    <property type="molecule type" value="Genomic_DNA"/>
</dbReference>
<organism evidence="2 3">
    <name type="scientific">Pleurodeles waltl</name>
    <name type="common">Iberian ribbed newt</name>
    <dbReference type="NCBI Taxonomy" id="8319"/>
    <lineage>
        <taxon>Eukaryota</taxon>
        <taxon>Metazoa</taxon>
        <taxon>Chordata</taxon>
        <taxon>Craniata</taxon>
        <taxon>Vertebrata</taxon>
        <taxon>Euteleostomi</taxon>
        <taxon>Amphibia</taxon>
        <taxon>Batrachia</taxon>
        <taxon>Caudata</taxon>
        <taxon>Salamandroidea</taxon>
        <taxon>Salamandridae</taxon>
        <taxon>Pleurodelinae</taxon>
        <taxon>Pleurodeles</taxon>
    </lineage>
</organism>
<keyword evidence="3" id="KW-1185">Reference proteome</keyword>
<feature type="region of interest" description="Disordered" evidence="1">
    <location>
        <begin position="54"/>
        <end position="75"/>
    </location>
</feature>
<sequence>METQNKHTEKGVEIGDAELNPSSRSACIKTLRDLHSALLCYDTDSRALQFSDTDGTALRSSDTDGTALRSSDSDARAPRSSALTLIAEICAPLL</sequence>
<reference evidence="2" key="1">
    <citation type="journal article" date="2022" name="bioRxiv">
        <title>Sequencing and chromosome-scale assembly of the giantPleurodeles waltlgenome.</title>
        <authorList>
            <person name="Brown T."/>
            <person name="Elewa A."/>
            <person name="Iarovenko S."/>
            <person name="Subramanian E."/>
            <person name="Araus A.J."/>
            <person name="Petzold A."/>
            <person name="Susuki M."/>
            <person name="Suzuki K.-i.T."/>
            <person name="Hayashi T."/>
            <person name="Toyoda A."/>
            <person name="Oliveira C."/>
            <person name="Osipova E."/>
            <person name="Leigh N.D."/>
            <person name="Simon A."/>
            <person name="Yun M.H."/>
        </authorList>
    </citation>
    <scope>NUCLEOTIDE SEQUENCE</scope>
    <source>
        <strain evidence="2">20211129_DDA</strain>
        <tissue evidence="2">Liver</tissue>
    </source>
</reference>
<protein>
    <submittedName>
        <fullName evidence="2">Uncharacterized protein</fullName>
    </submittedName>
</protein>
<evidence type="ECO:0000313" key="3">
    <source>
        <dbReference type="Proteomes" id="UP001066276"/>
    </source>
</evidence>
<evidence type="ECO:0000313" key="2">
    <source>
        <dbReference type="EMBL" id="KAJ1186089.1"/>
    </source>
</evidence>
<name>A0AAV7UCG6_PLEWA</name>